<comment type="cofactor">
    <cofactor evidence="2">
        <name>Fe(2+)</name>
        <dbReference type="ChEBI" id="CHEBI:29033"/>
    </cofactor>
    <text evidence="2">Binds 1 Fe(2+) ion.</text>
</comment>
<dbReference type="OrthoDB" id="9804313at2"/>
<accession>A0A1I5NFI6</accession>
<evidence type="ECO:0000313" key="4">
    <source>
        <dbReference type="Proteomes" id="UP000199227"/>
    </source>
</evidence>
<gene>
    <name evidence="2" type="primary">def</name>
    <name evidence="3" type="ORF">SAMN05216234_11032</name>
</gene>
<evidence type="ECO:0000256" key="2">
    <source>
        <dbReference type="HAMAP-Rule" id="MF_00163"/>
    </source>
</evidence>
<dbReference type="EMBL" id="FOXB01000010">
    <property type="protein sequence ID" value="SFP20605.1"/>
    <property type="molecule type" value="Genomic_DNA"/>
</dbReference>
<feature type="binding site" evidence="2">
    <location>
        <position position="95"/>
    </location>
    <ligand>
        <name>Fe cation</name>
        <dbReference type="ChEBI" id="CHEBI:24875"/>
    </ligand>
</feature>
<comment type="catalytic activity">
    <reaction evidence="2">
        <text>N-terminal N-formyl-L-methionyl-[peptide] + H2O = N-terminal L-methionyl-[peptide] + formate</text>
        <dbReference type="Rhea" id="RHEA:24420"/>
        <dbReference type="Rhea" id="RHEA-COMP:10639"/>
        <dbReference type="Rhea" id="RHEA-COMP:10640"/>
        <dbReference type="ChEBI" id="CHEBI:15377"/>
        <dbReference type="ChEBI" id="CHEBI:15740"/>
        <dbReference type="ChEBI" id="CHEBI:49298"/>
        <dbReference type="ChEBI" id="CHEBI:64731"/>
        <dbReference type="EC" id="3.5.1.88"/>
    </reaction>
</comment>
<proteinExistence type="inferred from homology"/>
<dbReference type="RefSeq" id="WP_092911738.1">
    <property type="nucleotide sequence ID" value="NZ_CP136592.1"/>
</dbReference>
<dbReference type="NCBIfam" id="TIGR00079">
    <property type="entry name" value="pept_deformyl"/>
    <property type="match status" value="1"/>
</dbReference>
<evidence type="ECO:0000313" key="3">
    <source>
        <dbReference type="EMBL" id="SFP20605.1"/>
    </source>
</evidence>
<evidence type="ECO:0000256" key="1">
    <source>
        <dbReference type="ARBA" id="ARBA00010759"/>
    </source>
</evidence>
<dbReference type="PANTHER" id="PTHR10458:SF22">
    <property type="entry name" value="PEPTIDE DEFORMYLASE"/>
    <property type="match status" value="1"/>
</dbReference>
<dbReference type="STRING" id="223786.SAMN05216234_11032"/>
<dbReference type="EC" id="3.5.1.88" evidence="2"/>
<dbReference type="CDD" id="cd00487">
    <property type="entry name" value="Pep_deformylase"/>
    <property type="match status" value="1"/>
</dbReference>
<sequence length="175" mass="20452">MVRKIVVYPDKRLKQRSKEVVDFNNELHLLLDDMNETMLAGNGIGLAAIQIGVPLRVLLINLPDEEGNQYPENLLEVINPVILEKRGSTTYTEGCLSVPDYYDDVERAEWIRVEFYNRHGERQEIEADGLLAIAFQHEMDHLDGHLFIEKLSFLKRKKFEKEWKKKQKELQKSSK</sequence>
<dbReference type="GO" id="GO:0042586">
    <property type="term" value="F:peptide deformylase activity"/>
    <property type="evidence" value="ECO:0007669"/>
    <property type="project" value="UniProtKB-UniRule"/>
</dbReference>
<reference evidence="3 4" key="1">
    <citation type="submission" date="2016-10" db="EMBL/GenBank/DDBJ databases">
        <authorList>
            <person name="de Groot N.N."/>
        </authorList>
    </citation>
    <scope>NUCLEOTIDE SEQUENCE [LARGE SCALE GENOMIC DNA]</scope>
    <source>
        <strain evidence="3 4">EP1-55-1</strain>
    </source>
</reference>
<organism evidence="3 4">
    <name type="scientific">Hydrogenimonas thermophila</name>
    <dbReference type="NCBI Taxonomy" id="223786"/>
    <lineage>
        <taxon>Bacteria</taxon>
        <taxon>Pseudomonadati</taxon>
        <taxon>Campylobacterota</taxon>
        <taxon>Epsilonproteobacteria</taxon>
        <taxon>Campylobacterales</taxon>
        <taxon>Hydrogenimonadaceae</taxon>
        <taxon>Hydrogenimonas</taxon>
    </lineage>
</organism>
<name>A0A1I5NFI6_9BACT</name>
<dbReference type="GO" id="GO:0006412">
    <property type="term" value="P:translation"/>
    <property type="evidence" value="ECO:0007669"/>
    <property type="project" value="UniProtKB-UniRule"/>
</dbReference>
<keyword evidence="2" id="KW-0378">Hydrolase</keyword>
<dbReference type="PIRSF" id="PIRSF004749">
    <property type="entry name" value="Pep_def"/>
    <property type="match status" value="1"/>
</dbReference>
<dbReference type="PANTHER" id="PTHR10458">
    <property type="entry name" value="PEPTIDE DEFORMYLASE"/>
    <property type="match status" value="1"/>
</dbReference>
<dbReference type="SUPFAM" id="SSF56420">
    <property type="entry name" value="Peptide deformylase"/>
    <property type="match status" value="1"/>
</dbReference>
<dbReference type="HAMAP" id="MF_00163">
    <property type="entry name" value="Pep_deformylase"/>
    <property type="match status" value="1"/>
</dbReference>
<dbReference type="GO" id="GO:0046872">
    <property type="term" value="F:metal ion binding"/>
    <property type="evidence" value="ECO:0007669"/>
    <property type="project" value="UniProtKB-KW"/>
</dbReference>
<dbReference type="InterPro" id="IPR036821">
    <property type="entry name" value="Peptide_deformylase_sf"/>
</dbReference>
<keyword evidence="2" id="KW-0408">Iron</keyword>
<dbReference type="Proteomes" id="UP000199227">
    <property type="component" value="Unassembled WGS sequence"/>
</dbReference>
<keyword evidence="2" id="KW-0648">Protein biosynthesis</keyword>
<dbReference type="NCBIfam" id="NF001159">
    <property type="entry name" value="PRK00150.1-3"/>
    <property type="match status" value="1"/>
</dbReference>
<dbReference type="PRINTS" id="PR01576">
    <property type="entry name" value="PDEFORMYLASE"/>
</dbReference>
<comment type="similarity">
    <text evidence="1 2">Belongs to the polypeptide deformylase family.</text>
</comment>
<comment type="function">
    <text evidence="2">Removes the formyl group from the N-terminal Met of newly synthesized proteins. Requires at least a dipeptide for an efficient rate of reaction. N-terminal L-methionine is a prerequisite for activity but the enzyme has broad specificity at other positions.</text>
</comment>
<dbReference type="Pfam" id="PF01327">
    <property type="entry name" value="Pep_deformylase"/>
    <property type="match status" value="1"/>
</dbReference>
<dbReference type="AlphaFoldDB" id="A0A1I5NFI6"/>
<keyword evidence="2" id="KW-0479">Metal-binding</keyword>
<feature type="binding site" evidence="2">
    <location>
        <position position="137"/>
    </location>
    <ligand>
        <name>Fe cation</name>
        <dbReference type="ChEBI" id="CHEBI:24875"/>
    </ligand>
</feature>
<feature type="binding site" evidence="2">
    <location>
        <position position="141"/>
    </location>
    <ligand>
        <name>Fe cation</name>
        <dbReference type="ChEBI" id="CHEBI:24875"/>
    </ligand>
</feature>
<keyword evidence="4" id="KW-1185">Reference proteome</keyword>
<feature type="active site" evidence="2">
    <location>
        <position position="138"/>
    </location>
</feature>
<protein>
    <recommendedName>
        <fullName evidence="2">Peptide deformylase</fullName>
        <shortName evidence="2">PDF</shortName>
        <ecNumber evidence="2">3.5.1.88</ecNumber>
    </recommendedName>
    <alternativeName>
        <fullName evidence="2">Polypeptide deformylase</fullName>
    </alternativeName>
</protein>
<dbReference type="Gene3D" id="3.90.45.10">
    <property type="entry name" value="Peptide deformylase"/>
    <property type="match status" value="1"/>
</dbReference>
<dbReference type="InterPro" id="IPR023635">
    <property type="entry name" value="Peptide_deformylase"/>
</dbReference>